<evidence type="ECO:0000313" key="2">
    <source>
        <dbReference type="EMBL" id="MFC4221297.1"/>
    </source>
</evidence>
<keyword evidence="1" id="KW-0456">Lyase</keyword>
<sequence>MDNTLSNDLKEYLHSGMVIPANPTALTKNLELDERRQRALSRYYLDAGSGGLAVGVHTSQFEIREAGLFKPVLELAKEEIDHHCQKTNKSIFRIAGALGNTSQATQEAKIASDLGYHAVLLSLAALKNQSNEELVAHCKAVAEIIPIVGFYLQPSVGGRILDTDFWRSFSQIENVVAIKMAPFDRYHTIDVVRGVAESGRADEIALYTGNDDNIVADLLTEYHIPVGDEIIKKRIIGGLLGHWAVWNKKAVELYDKVKNASPSDFQDLLSLGIKVTDSNAAFFDSRNGFKGSIAGIHEVLIRQGLLESNYTINPKERLSPYQKEEIDRVYKLYPELNDDNFVTENLDKWMH</sequence>
<name>A0ABV8PMW3_9FLAO</name>
<dbReference type="Gene3D" id="3.20.20.70">
    <property type="entry name" value="Aldolase class I"/>
    <property type="match status" value="1"/>
</dbReference>
<dbReference type="SUPFAM" id="SSF51569">
    <property type="entry name" value="Aldolase"/>
    <property type="match status" value="1"/>
</dbReference>
<organism evidence="2 3">
    <name type="scientific">Flagellimonas marina</name>
    <dbReference type="NCBI Taxonomy" id="1775168"/>
    <lineage>
        <taxon>Bacteria</taxon>
        <taxon>Pseudomonadati</taxon>
        <taxon>Bacteroidota</taxon>
        <taxon>Flavobacteriia</taxon>
        <taxon>Flavobacteriales</taxon>
        <taxon>Flavobacteriaceae</taxon>
        <taxon>Flagellimonas</taxon>
    </lineage>
</organism>
<reference evidence="3" key="1">
    <citation type="journal article" date="2019" name="Int. J. Syst. Evol. Microbiol.">
        <title>The Global Catalogue of Microorganisms (GCM) 10K type strain sequencing project: providing services to taxonomists for standard genome sequencing and annotation.</title>
        <authorList>
            <consortium name="The Broad Institute Genomics Platform"/>
            <consortium name="The Broad Institute Genome Sequencing Center for Infectious Disease"/>
            <person name="Wu L."/>
            <person name="Ma J."/>
        </authorList>
    </citation>
    <scope>NUCLEOTIDE SEQUENCE [LARGE SCALE GENOMIC DNA]</scope>
    <source>
        <strain evidence="3">CGMCC 1.15774</strain>
    </source>
</reference>
<dbReference type="PANTHER" id="PTHR12128">
    <property type="entry name" value="DIHYDRODIPICOLINATE SYNTHASE"/>
    <property type="match status" value="1"/>
</dbReference>
<comment type="caution">
    <text evidence="2">The sequence shown here is derived from an EMBL/GenBank/DDBJ whole genome shotgun (WGS) entry which is preliminary data.</text>
</comment>
<dbReference type="EMBL" id="JBHSCL010000009">
    <property type="protein sequence ID" value="MFC4221297.1"/>
    <property type="molecule type" value="Genomic_DNA"/>
</dbReference>
<keyword evidence="3" id="KW-1185">Reference proteome</keyword>
<dbReference type="InterPro" id="IPR013785">
    <property type="entry name" value="Aldolase_TIM"/>
</dbReference>
<gene>
    <name evidence="2" type="ORF">ACFOWS_14185</name>
</gene>
<proteinExistence type="predicted"/>
<accession>A0ABV8PMW3</accession>
<evidence type="ECO:0000256" key="1">
    <source>
        <dbReference type="ARBA" id="ARBA00023239"/>
    </source>
</evidence>
<dbReference type="InterPro" id="IPR002220">
    <property type="entry name" value="DapA-like"/>
</dbReference>
<dbReference type="Pfam" id="PF00701">
    <property type="entry name" value="DHDPS"/>
    <property type="match status" value="1"/>
</dbReference>
<dbReference type="SMART" id="SM01130">
    <property type="entry name" value="DHDPS"/>
    <property type="match status" value="1"/>
</dbReference>
<evidence type="ECO:0000313" key="3">
    <source>
        <dbReference type="Proteomes" id="UP001595841"/>
    </source>
</evidence>
<dbReference type="PANTHER" id="PTHR12128:SF51">
    <property type="entry name" value="BLL4205 PROTEIN"/>
    <property type="match status" value="1"/>
</dbReference>
<dbReference type="CDD" id="cd00408">
    <property type="entry name" value="DHDPS-like"/>
    <property type="match status" value="1"/>
</dbReference>
<dbReference type="RefSeq" id="WP_379765804.1">
    <property type="nucleotide sequence ID" value="NZ_JBHSCL010000009.1"/>
</dbReference>
<dbReference type="Proteomes" id="UP001595841">
    <property type="component" value="Unassembled WGS sequence"/>
</dbReference>
<protein>
    <submittedName>
        <fullName evidence="2">Dihydrodipicolinate synthase family protein</fullName>
    </submittedName>
</protein>